<dbReference type="PANTHER" id="PTHR15887:SF1">
    <property type="entry name" value="TRANSMEMBRANE PROTEIN 69"/>
    <property type="match status" value="1"/>
</dbReference>
<gene>
    <name evidence="2" type="ORF">POCULU_LOCUS10135</name>
</gene>
<dbReference type="AlphaFoldDB" id="A0A9N9H3T5"/>
<dbReference type="Pfam" id="PF11911">
    <property type="entry name" value="DUF3429"/>
    <property type="match status" value="1"/>
</dbReference>
<evidence type="ECO:0000313" key="3">
    <source>
        <dbReference type="Proteomes" id="UP000789572"/>
    </source>
</evidence>
<dbReference type="PANTHER" id="PTHR15887">
    <property type="entry name" value="TRANSMEMBRANE PROTEIN 69"/>
    <property type="match status" value="1"/>
</dbReference>
<accession>A0A9N9H3T5</accession>
<feature type="transmembrane region" description="Helical" evidence="1">
    <location>
        <begin position="127"/>
        <end position="146"/>
    </location>
</feature>
<dbReference type="EMBL" id="CAJVPJ010004688">
    <property type="protein sequence ID" value="CAG8654654.1"/>
    <property type="molecule type" value="Genomic_DNA"/>
</dbReference>
<proteinExistence type="predicted"/>
<reference evidence="2" key="1">
    <citation type="submission" date="2021-06" db="EMBL/GenBank/DDBJ databases">
        <authorList>
            <person name="Kallberg Y."/>
            <person name="Tangrot J."/>
            <person name="Rosling A."/>
        </authorList>
    </citation>
    <scope>NUCLEOTIDE SEQUENCE</scope>
    <source>
        <strain evidence="2">IA702</strain>
    </source>
</reference>
<feature type="transmembrane region" description="Helical" evidence="1">
    <location>
        <begin position="93"/>
        <end position="115"/>
    </location>
</feature>
<evidence type="ECO:0000256" key="1">
    <source>
        <dbReference type="SAM" id="Phobius"/>
    </source>
</evidence>
<name>A0A9N9H3T5_9GLOM</name>
<keyword evidence="3" id="KW-1185">Reference proteome</keyword>
<comment type="caution">
    <text evidence="2">The sequence shown here is derived from an EMBL/GenBank/DDBJ whole genome shotgun (WGS) entry which is preliminary data.</text>
</comment>
<evidence type="ECO:0000313" key="2">
    <source>
        <dbReference type="EMBL" id="CAG8654654.1"/>
    </source>
</evidence>
<dbReference type="Proteomes" id="UP000789572">
    <property type="component" value="Unassembled WGS sequence"/>
</dbReference>
<feature type="non-terminal residue" evidence="2">
    <location>
        <position position="152"/>
    </location>
</feature>
<dbReference type="InterPro" id="IPR021836">
    <property type="entry name" value="DUF3429"/>
</dbReference>
<keyword evidence="1" id="KW-0472">Membrane</keyword>
<organism evidence="2 3">
    <name type="scientific">Paraglomus occultum</name>
    <dbReference type="NCBI Taxonomy" id="144539"/>
    <lineage>
        <taxon>Eukaryota</taxon>
        <taxon>Fungi</taxon>
        <taxon>Fungi incertae sedis</taxon>
        <taxon>Mucoromycota</taxon>
        <taxon>Glomeromycotina</taxon>
        <taxon>Glomeromycetes</taxon>
        <taxon>Paraglomerales</taxon>
        <taxon>Paraglomeraceae</taxon>
        <taxon>Paraglomus</taxon>
    </lineage>
</organism>
<protein>
    <submittedName>
        <fullName evidence="2">5175_t:CDS:1</fullName>
    </submittedName>
</protein>
<sequence length="152" mass="16718">MIIKSLHQNLTINSQFAGTASPRDSKQWTFLKPKILLDHQLYLRPSTGIQFNGLKTSLSSQRQETEELPRRKDGIVSDAKTFARTFKEIPRPAAIFGFAGTLPYIATSAASAHYASSPEMLAVIEPVQVGYGACVLSFIGAVHWGMEMAKYG</sequence>
<keyword evidence="1" id="KW-0812">Transmembrane</keyword>
<dbReference type="OrthoDB" id="194289at2759"/>
<keyword evidence="1" id="KW-1133">Transmembrane helix</keyword>